<keyword evidence="8" id="KW-1185">Reference proteome</keyword>
<gene>
    <name evidence="7" type="ordered locus">M5M_16525</name>
</gene>
<dbReference type="RefSeq" id="WP_015048588.1">
    <property type="nucleotide sequence ID" value="NC_018868.3"/>
</dbReference>
<dbReference type="Pfam" id="PF00294">
    <property type="entry name" value="PfkB"/>
    <property type="match status" value="1"/>
</dbReference>
<feature type="domain" description="Carbohydrate kinase PfkB" evidence="6">
    <location>
        <begin position="4"/>
        <end position="308"/>
    </location>
</feature>
<dbReference type="AlphaFoldDB" id="K4KQ84"/>
<dbReference type="GO" id="GO:0016301">
    <property type="term" value="F:kinase activity"/>
    <property type="evidence" value="ECO:0007669"/>
    <property type="project" value="UniProtKB-KW"/>
</dbReference>
<name>K4KQ84_SIMAS</name>
<dbReference type="eggNOG" id="COG0524">
    <property type="taxonomic scope" value="Bacteria"/>
</dbReference>
<dbReference type="SUPFAM" id="SSF53613">
    <property type="entry name" value="Ribokinase-like"/>
    <property type="match status" value="1"/>
</dbReference>
<evidence type="ECO:0000256" key="1">
    <source>
        <dbReference type="ARBA" id="ARBA00010688"/>
    </source>
</evidence>
<protein>
    <submittedName>
        <fullName evidence="7">Ribokinase family sugar kinase</fullName>
    </submittedName>
</protein>
<dbReference type="GO" id="GO:0005524">
    <property type="term" value="F:ATP binding"/>
    <property type="evidence" value="ECO:0007669"/>
    <property type="project" value="UniProtKB-KW"/>
</dbReference>
<dbReference type="HOGENOM" id="CLU_027634_6_1_6"/>
<dbReference type="OrthoDB" id="9779730at2"/>
<organism evidence="7 8">
    <name type="scientific">Simiduia agarivorans (strain DSM 21679 / JCM 13881 / BCRC 17597 / SA1)</name>
    <dbReference type="NCBI Taxonomy" id="1117647"/>
    <lineage>
        <taxon>Bacteria</taxon>
        <taxon>Pseudomonadati</taxon>
        <taxon>Pseudomonadota</taxon>
        <taxon>Gammaproteobacteria</taxon>
        <taxon>Cellvibrionales</taxon>
        <taxon>Cellvibrionaceae</taxon>
        <taxon>Simiduia</taxon>
    </lineage>
</organism>
<proteinExistence type="inferred from homology"/>
<dbReference type="PANTHER" id="PTHR43085">
    <property type="entry name" value="HEXOKINASE FAMILY MEMBER"/>
    <property type="match status" value="1"/>
</dbReference>
<dbReference type="Gene3D" id="3.40.1190.20">
    <property type="match status" value="1"/>
</dbReference>
<dbReference type="InterPro" id="IPR011611">
    <property type="entry name" value="PfkB_dom"/>
</dbReference>
<dbReference type="PROSITE" id="PS00584">
    <property type="entry name" value="PFKB_KINASES_2"/>
    <property type="match status" value="1"/>
</dbReference>
<dbReference type="KEGG" id="saga:M5M_16525"/>
<evidence type="ECO:0000313" key="7">
    <source>
        <dbReference type="EMBL" id="AFV00436.1"/>
    </source>
</evidence>
<dbReference type="STRING" id="1117647.M5M_16525"/>
<evidence type="ECO:0000259" key="6">
    <source>
        <dbReference type="Pfam" id="PF00294"/>
    </source>
</evidence>
<accession>K4KQ84</accession>
<reference evidence="7 8" key="1">
    <citation type="journal article" date="2013" name="Genome Announc.">
        <title>Complete genome sequence of Simiduia agarivorans SA1(T), a marine bacterium able to degrade a variety of polysaccharides.</title>
        <authorList>
            <person name="Lin S.Y."/>
            <person name="Shieh W.Y."/>
            <person name="Chen J.S."/>
            <person name="Tang S.L."/>
        </authorList>
    </citation>
    <scope>NUCLEOTIDE SEQUENCE [LARGE SCALE GENOMIC DNA]</scope>
    <source>
        <strain evidence="8">DSM 21679 / JCM 13881 / BCRC 17597 / SA1</strain>
    </source>
</reference>
<keyword evidence="4" id="KW-0418">Kinase</keyword>
<keyword evidence="5" id="KW-0067">ATP-binding</keyword>
<dbReference type="CDD" id="cd01167">
    <property type="entry name" value="bac_FRK"/>
    <property type="match status" value="1"/>
</dbReference>
<dbReference type="PANTHER" id="PTHR43085:SF1">
    <property type="entry name" value="PSEUDOURIDINE KINASE-RELATED"/>
    <property type="match status" value="1"/>
</dbReference>
<evidence type="ECO:0000313" key="8">
    <source>
        <dbReference type="Proteomes" id="UP000000466"/>
    </source>
</evidence>
<dbReference type="InterPro" id="IPR050306">
    <property type="entry name" value="PfkB_Carbo_kinase"/>
</dbReference>
<dbReference type="Proteomes" id="UP000000466">
    <property type="component" value="Chromosome"/>
</dbReference>
<evidence type="ECO:0000256" key="5">
    <source>
        <dbReference type="ARBA" id="ARBA00022840"/>
    </source>
</evidence>
<sequence>MNSSVVCFGEALIDFLNVNARDQQGLSIRQFEQFPGGAPANVAVALAKLKVPVRFLGQVGQDLFGEFLIQSLSHYGVDTRDTYRHPTAPTALAFVFLDEHGDRSFSFYRNDSADLLITEAQCSPARLANCNLFHFCSNTLTQPAITQTTRAAVAAARAQGAVVSFDVNLRHNLWPEGRADSARVNELVLQSDIVKFSRDEWDYLAQGVDMRGKCFDAGVQLMLITDGGSPVQILTAESEFSLPIPAVNVVDTTAGGDGFSGGLLAAVHCTGLETLLNDQEQLRRAVSFAIDCGAVSVSRKGAFPALPTAQDVDVYWR</sequence>
<evidence type="ECO:0000256" key="2">
    <source>
        <dbReference type="ARBA" id="ARBA00022679"/>
    </source>
</evidence>
<evidence type="ECO:0000256" key="4">
    <source>
        <dbReference type="ARBA" id="ARBA00022777"/>
    </source>
</evidence>
<keyword evidence="2" id="KW-0808">Transferase</keyword>
<dbReference type="InterPro" id="IPR029056">
    <property type="entry name" value="Ribokinase-like"/>
</dbReference>
<dbReference type="InterPro" id="IPR002173">
    <property type="entry name" value="Carboh/pur_kinase_PfkB_CS"/>
</dbReference>
<evidence type="ECO:0000256" key="3">
    <source>
        <dbReference type="ARBA" id="ARBA00022741"/>
    </source>
</evidence>
<keyword evidence="3" id="KW-0547">Nucleotide-binding</keyword>
<comment type="similarity">
    <text evidence="1">Belongs to the carbohydrate kinase PfkB family.</text>
</comment>
<dbReference type="EMBL" id="CP003746">
    <property type="protein sequence ID" value="AFV00436.1"/>
    <property type="molecule type" value="Genomic_DNA"/>
</dbReference>